<reference evidence="3" key="2">
    <citation type="journal article" date="2021" name="PeerJ">
        <title>Extensive microbial diversity within the chicken gut microbiome revealed by metagenomics and culture.</title>
        <authorList>
            <person name="Gilroy R."/>
            <person name="Ravi A."/>
            <person name="Getino M."/>
            <person name="Pursley I."/>
            <person name="Horton D.L."/>
            <person name="Alikhan N.F."/>
            <person name="Baker D."/>
            <person name="Gharbi K."/>
            <person name="Hall N."/>
            <person name="Watson M."/>
            <person name="Adriaenssens E.M."/>
            <person name="Foster-Nyarko E."/>
            <person name="Jarju S."/>
            <person name="Secka A."/>
            <person name="Antonio M."/>
            <person name="Oren A."/>
            <person name="Chaudhuri R.R."/>
            <person name="La Ragione R."/>
            <person name="Hildebrand F."/>
            <person name="Pallen M.J."/>
        </authorList>
    </citation>
    <scope>NUCLEOTIDE SEQUENCE</scope>
    <source>
        <strain evidence="3">CHK195-4489</strain>
    </source>
</reference>
<dbReference type="GO" id="GO:0016861">
    <property type="term" value="F:intramolecular oxidoreductase activity, interconverting aldoses and ketoses"/>
    <property type="evidence" value="ECO:0007669"/>
    <property type="project" value="InterPro"/>
</dbReference>
<reference evidence="3" key="1">
    <citation type="submission" date="2020-10" db="EMBL/GenBank/DDBJ databases">
        <authorList>
            <person name="Gilroy R."/>
        </authorList>
    </citation>
    <scope>NUCLEOTIDE SEQUENCE</scope>
    <source>
        <strain evidence="3">CHK195-4489</strain>
    </source>
</reference>
<evidence type="ECO:0000313" key="4">
    <source>
        <dbReference type="Proteomes" id="UP000824089"/>
    </source>
</evidence>
<dbReference type="InterPro" id="IPR009015">
    <property type="entry name" value="Fucose_isomerase_N/cen_sf"/>
</dbReference>
<accession>A0A9D1I8T5</accession>
<protein>
    <recommendedName>
        <fullName evidence="5">L-fucose isomerase</fullName>
    </recommendedName>
</protein>
<keyword evidence="1" id="KW-0413">Isomerase</keyword>
<dbReference type="EMBL" id="DVMM01000157">
    <property type="protein sequence ID" value="HIU30104.1"/>
    <property type="molecule type" value="Genomic_DNA"/>
</dbReference>
<evidence type="ECO:0000256" key="2">
    <source>
        <dbReference type="ARBA" id="ARBA00023277"/>
    </source>
</evidence>
<name>A0A9D1I8T5_9CLOT</name>
<proteinExistence type="predicted"/>
<dbReference type="GO" id="GO:0005996">
    <property type="term" value="P:monosaccharide metabolic process"/>
    <property type="evidence" value="ECO:0007669"/>
    <property type="project" value="InterPro"/>
</dbReference>
<evidence type="ECO:0000313" key="3">
    <source>
        <dbReference type="EMBL" id="HIU30104.1"/>
    </source>
</evidence>
<sequence length="457" mass="51322">MRNMKIAGLIFGNTTADTAAVNARFDGDLTRCTETNRLLSESDKAEIRKNFEAVIPADCETIFTDAVLSEGNVLDLEDADVYIVYPFGGITDLFLAALSSKNRPILIAPRPYCEAWSYGAVFYPYFVRDNRKLSEYLKISEDVHVVKNVEELRALLKAYQVRFRIANTTALCVGEVMYEPYHSWNWGYAMIKAIQQKFGVTWKHISSEKFMKLFENWNGAYEKGSMQREAAADRSHPERNPKNAEKLYYVLKEIIEETGADAMTINCLYSMIHTGIEATACYALSKLNDAGIVATCEADVTTMVDMMITSYASGCPCFMLNPYLFPEDNKLFVSHCSSPTVYSYSQKDAKDPLNLYNYFEIPNLGCGVQVLRKEGETVTVTGISHDKLDRMVVLTGKIVRNTGFASCRTQLELEIDGDVKALAEAYEGRHWALVYGDHSKEIVLANTLLGIESTVLK</sequence>
<gene>
    <name evidence="3" type="ORF">IAD50_07405</name>
</gene>
<evidence type="ECO:0008006" key="5">
    <source>
        <dbReference type="Google" id="ProtNLM"/>
    </source>
</evidence>
<dbReference type="PANTHER" id="PTHR36120:SF1">
    <property type="entry name" value="L-FUCOSE ISOMERASE C-TERMINAL DOMAIN-CONTAINING PROTEIN"/>
    <property type="match status" value="1"/>
</dbReference>
<dbReference type="AlphaFoldDB" id="A0A9D1I8T5"/>
<evidence type="ECO:0000256" key="1">
    <source>
        <dbReference type="ARBA" id="ARBA00023235"/>
    </source>
</evidence>
<organism evidence="3 4">
    <name type="scientific">Candidatus Egerieisoma faecipullorum</name>
    <dbReference type="NCBI Taxonomy" id="2840963"/>
    <lineage>
        <taxon>Bacteria</taxon>
        <taxon>Bacillati</taxon>
        <taxon>Bacillota</taxon>
        <taxon>Clostridia</taxon>
        <taxon>Eubacteriales</taxon>
        <taxon>Clostridiaceae</taxon>
        <taxon>Clostridiaceae incertae sedis</taxon>
        <taxon>Candidatus Egerieisoma</taxon>
    </lineage>
</organism>
<dbReference type="GO" id="GO:0005737">
    <property type="term" value="C:cytoplasm"/>
    <property type="evidence" value="ECO:0007669"/>
    <property type="project" value="InterPro"/>
</dbReference>
<dbReference type="SUPFAM" id="SSF53743">
    <property type="entry name" value="FucI/AraA N-terminal and middle domains"/>
    <property type="match status" value="1"/>
</dbReference>
<dbReference type="PANTHER" id="PTHR36120">
    <property type="entry name" value="FUCOSE ISOMERASE"/>
    <property type="match status" value="1"/>
</dbReference>
<keyword evidence="2" id="KW-0119">Carbohydrate metabolism</keyword>
<comment type="caution">
    <text evidence="3">The sequence shown here is derived from an EMBL/GenBank/DDBJ whole genome shotgun (WGS) entry which is preliminary data.</text>
</comment>
<dbReference type="Proteomes" id="UP000824089">
    <property type="component" value="Unassembled WGS sequence"/>
</dbReference>